<dbReference type="InterPro" id="IPR042099">
    <property type="entry name" value="ANL_N_sf"/>
</dbReference>
<keyword evidence="2" id="KW-0067">ATP-binding</keyword>
<dbReference type="GO" id="GO:0016020">
    <property type="term" value="C:membrane"/>
    <property type="evidence" value="ECO:0007669"/>
    <property type="project" value="TreeGrafter"/>
</dbReference>
<keyword evidence="5" id="KW-0436">Ligase</keyword>
<dbReference type="OrthoDB" id="9803968at2"/>
<comment type="caution">
    <text evidence="5">The sequence shown here is derived from an EMBL/GenBank/DDBJ whole genome shotgun (WGS) entry which is preliminary data.</text>
</comment>
<dbReference type="GO" id="GO:0004467">
    <property type="term" value="F:long-chain fatty acid-CoA ligase activity"/>
    <property type="evidence" value="ECO:0007669"/>
    <property type="project" value="UniProtKB-EC"/>
</dbReference>
<dbReference type="Pfam" id="PF23562">
    <property type="entry name" value="AMP-binding_C_3"/>
    <property type="match status" value="1"/>
</dbReference>
<keyword evidence="1" id="KW-0547">Nucleotide-binding</keyword>
<dbReference type="EMBL" id="NHRY01000232">
    <property type="protein sequence ID" value="PPQ29182.1"/>
    <property type="molecule type" value="Genomic_DNA"/>
</dbReference>
<dbReference type="InterPro" id="IPR000873">
    <property type="entry name" value="AMP-dep_synth/lig_dom"/>
</dbReference>
<accession>A0A2S6N3K3</accession>
<dbReference type="Pfam" id="PF00501">
    <property type="entry name" value="AMP-binding"/>
    <property type="match status" value="1"/>
</dbReference>
<sequence>MMFSMARARSSKPFLRYWRSGAWHSITWGEFGRMAASCARHLRAAGVSAGDRVLICMENRPEFTIAETALMAIRAIPVPAYTTNTVDDQVYLLRDSGARAAIVSSIPLANRLVQAAEKAGGLDLLVVADGEPAASAGVARVMAWADLMQDQQSPDDIAQEADQIPPTALACLIYTSGTGGTPRGAMLPHRCMLANCAGAFEVIRPLNPRNEVYLSYLPMAHAFEHTVGQYFLPSLGTEVVYSRGVENLAADLLAARPTLLTAVPRVLEVIRARVLAQVGREKPWRRRLFQDALAIGLKRIDGKRLTLREHLLEPLLERTVRAKVRARFGGRLKIALSGGARLDPEVGRFFLALGLPIMQGYGQTEAGPVISVNKLDAIRIDTVGEVLAGVDLRLAEDGEILVRGGLVMDGYWNRPEETAQAIKDGWLHTGDIGELDRGYLRITDRKKDIIVLSGGENVSPAKIESLLMAETEIGQAVISGDGRSGLSALVVPADGFDDAAVALAVDRANKRLSATERVRKHAVVSPFTIENGLLTPSQKIRRLLVIRANAHVLAKLH</sequence>
<dbReference type="Proteomes" id="UP000239724">
    <property type="component" value="Unassembled WGS sequence"/>
</dbReference>
<evidence type="ECO:0000313" key="6">
    <source>
        <dbReference type="Proteomes" id="UP000239724"/>
    </source>
</evidence>
<evidence type="ECO:0000259" key="4">
    <source>
        <dbReference type="Pfam" id="PF00501"/>
    </source>
</evidence>
<reference evidence="5 6" key="1">
    <citation type="journal article" date="2018" name="Arch. Microbiol.">
        <title>New insights into the metabolic potential of the phototrophic purple bacterium Rhodopila globiformis DSM 161(T) from its draft genome sequence and evidence for a vanadium-dependent nitrogenase.</title>
        <authorList>
            <person name="Imhoff J.F."/>
            <person name="Rahn T."/>
            <person name="Kunzel S."/>
            <person name="Neulinger S.C."/>
        </authorList>
    </citation>
    <scope>NUCLEOTIDE SEQUENCE [LARGE SCALE GENOMIC DNA]</scope>
    <source>
        <strain evidence="5 6">DSM 161</strain>
    </source>
</reference>
<dbReference type="AlphaFoldDB" id="A0A2S6N3K3"/>
<gene>
    <name evidence="5" type="ORF">CCS01_22325</name>
</gene>
<feature type="domain" description="AMP-dependent synthetase/ligase" evidence="4">
    <location>
        <begin position="7"/>
        <end position="412"/>
    </location>
</feature>
<organism evidence="5 6">
    <name type="scientific">Rhodopila globiformis</name>
    <name type="common">Rhodopseudomonas globiformis</name>
    <dbReference type="NCBI Taxonomy" id="1071"/>
    <lineage>
        <taxon>Bacteria</taxon>
        <taxon>Pseudomonadati</taxon>
        <taxon>Pseudomonadota</taxon>
        <taxon>Alphaproteobacteria</taxon>
        <taxon>Acetobacterales</taxon>
        <taxon>Acetobacteraceae</taxon>
        <taxon>Rhodopila</taxon>
    </lineage>
</organism>
<dbReference type="CDD" id="cd05907">
    <property type="entry name" value="VL_LC_FACS_like"/>
    <property type="match status" value="1"/>
</dbReference>
<evidence type="ECO:0000256" key="1">
    <source>
        <dbReference type="ARBA" id="ARBA00022741"/>
    </source>
</evidence>
<dbReference type="Gene3D" id="3.40.50.12780">
    <property type="entry name" value="N-terminal domain of ligase-like"/>
    <property type="match status" value="1"/>
</dbReference>
<dbReference type="InterPro" id="IPR045851">
    <property type="entry name" value="AMP-bd_C_sf"/>
</dbReference>
<keyword evidence="6" id="KW-1185">Reference proteome</keyword>
<comment type="catalytic activity">
    <reaction evidence="3">
        <text>a long-chain fatty acid + ATP + CoA = a long-chain fatty acyl-CoA + AMP + diphosphate</text>
        <dbReference type="Rhea" id="RHEA:15421"/>
        <dbReference type="ChEBI" id="CHEBI:30616"/>
        <dbReference type="ChEBI" id="CHEBI:33019"/>
        <dbReference type="ChEBI" id="CHEBI:57287"/>
        <dbReference type="ChEBI" id="CHEBI:57560"/>
        <dbReference type="ChEBI" id="CHEBI:83139"/>
        <dbReference type="ChEBI" id="CHEBI:456215"/>
        <dbReference type="EC" id="6.2.1.3"/>
    </reaction>
    <physiologicalReaction direction="left-to-right" evidence="3">
        <dbReference type="Rhea" id="RHEA:15422"/>
    </physiologicalReaction>
</comment>
<proteinExistence type="predicted"/>
<name>A0A2S6N3K3_RHOGL</name>
<evidence type="ECO:0000256" key="3">
    <source>
        <dbReference type="ARBA" id="ARBA00024484"/>
    </source>
</evidence>
<evidence type="ECO:0000256" key="2">
    <source>
        <dbReference type="ARBA" id="ARBA00022840"/>
    </source>
</evidence>
<dbReference type="Gene3D" id="3.30.300.30">
    <property type="match status" value="1"/>
</dbReference>
<dbReference type="SUPFAM" id="SSF56801">
    <property type="entry name" value="Acetyl-CoA synthetase-like"/>
    <property type="match status" value="1"/>
</dbReference>
<protein>
    <submittedName>
        <fullName evidence="5">Long-chain fatty acid--CoA ligase</fullName>
    </submittedName>
</protein>
<evidence type="ECO:0000313" key="5">
    <source>
        <dbReference type="EMBL" id="PPQ29182.1"/>
    </source>
</evidence>
<dbReference type="PANTHER" id="PTHR43272">
    <property type="entry name" value="LONG-CHAIN-FATTY-ACID--COA LIGASE"/>
    <property type="match status" value="1"/>
</dbReference>
<dbReference type="PANTHER" id="PTHR43272:SF33">
    <property type="entry name" value="AMP-BINDING DOMAIN-CONTAINING PROTEIN-RELATED"/>
    <property type="match status" value="1"/>
</dbReference>
<dbReference type="GO" id="GO:0005524">
    <property type="term" value="F:ATP binding"/>
    <property type="evidence" value="ECO:0007669"/>
    <property type="project" value="UniProtKB-KW"/>
</dbReference>